<protein>
    <submittedName>
        <fullName evidence="2">Uncharacterized protein</fullName>
    </submittedName>
</protein>
<evidence type="ECO:0000313" key="2">
    <source>
        <dbReference type="EMBL" id="MBX51647.1"/>
    </source>
</evidence>
<name>A0A2P2PAB6_RHIMU</name>
<dbReference type="AlphaFoldDB" id="A0A2P2PAB6"/>
<dbReference type="EMBL" id="GGEC01071163">
    <property type="protein sequence ID" value="MBX51647.1"/>
    <property type="molecule type" value="Transcribed_RNA"/>
</dbReference>
<evidence type="ECO:0000256" key="1">
    <source>
        <dbReference type="SAM" id="MobiDB-lite"/>
    </source>
</evidence>
<proteinExistence type="predicted"/>
<feature type="region of interest" description="Disordered" evidence="1">
    <location>
        <begin position="25"/>
        <end position="44"/>
    </location>
</feature>
<organism evidence="2">
    <name type="scientific">Rhizophora mucronata</name>
    <name type="common">Asiatic mangrove</name>
    <dbReference type="NCBI Taxonomy" id="61149"/>
    <lineage>
        <taxon>Eukaryota</taxon>
        <taxon>Viridiplantae</taxon>
        <taxon>Streptophyta</taxon>
        <taxon>Embryophyta</taxon>
        <taxon>Tracheophyta</taxon>
        <taxon>Spermatophyta</taxon>
        <taxon>Magnoliopsida</taxon>
        <taxon>eudicotyledons</taxon>
        <taxon>Gunneridae</taxon>
        <taxon>Pentapetalae</taxon>
        <taxon>rosids</taxon>
        <taxon>fabids</taxon>
        <taxon>Malpighiales</taxon>
        <taxon>Rhizophoraceae</taxon>
        <taxon>Rhizophora</taxon>
    </lineage>
</organism>
<sequence length="44" mass="4977">MHTIQIPMKTTNNFRRNAEEDIAHSFKPDLKDSSSPIHAKKAGL</sequence>
<reference evidence="2" key="1">
    <citation type="submission" date="2018-02" db="EMBL/GenBank/DDBJ databases">
        <title>Rhizophora mucronata_Transcriptome.</title>
        <authorList>
            <person name="Meera S.P."/>
            <person name="Sreeshan A."/>
            <person name="Augustine A."/>
        </authorList>
    </citation>
    <scope>NUCLEOTIDE SEQUENCE</scope>
    <source>
        <tissue evidence="2">Leaf</tissue>
    </source>
</reference>
<accession>A0A2P2PAB6</accession>